<feature type="compositionally biased region" description="Polar residues" evidence="1">
    <location>
        <begin position="414"/>
        <end position="454"/>
    </location>
</feature>
<gene>
    <name evidence="3" type="ORF">FA13DRAFT_26893</name>
</gene>
<feature type="region of interest" description="Disordered" evidence="1">
    <location>
        <begin position="409"/>
        <end position="480"/>
    </location>
</feature>
<dbReference type="EMBL" id="QPFP01000001">
    <property type="protein sequence ID" value="TEB39775.1"/>
    <property type="molecule type" value="Genomic_DNA"/>
</dbReference>
<feature type="region of interest" description="Disordered" evidence="1">
    <location>
        <begin position="94"/>
        <end position="188"/>
    </location>
</feature>
<protein>
    <submittedName>
        <fullName evidence="3">Uncharacterized protein</fullName>
    </submittedName>
</protein>
<evidence type="ECO:0000313" key="4">
    <source>
        <dbReference type="Proteomes" id="UP000298030"/>
    </source>
</evidence>
<keyword evidence="2" id="KW-0472">Membrane</keyword>
<feature type="region of interest" description="Disordered" evidence="1">
    <location>
        <begin position="319"/>
        <end position="395"/>
    </location>
</feature>
<keyword evidence="2" id="KW-1133">Transmembrane helix</keyword>
<dbReference type="Proteomes" id="UP000298030">
    <property type="component" value="Unassembled WGS sequence"/>
</dbReference>
<feature type="transmembrane region" description="Helical" evidence="2">
    <location>
        <begin position="676"/>
        <end position="698"/>
    </location>
</feature>
<feature type="compositionally biased region" description="Pro residues" evidence="1">
    <location>
        <begin position="611"/>
        <end position="628"/>
    </location>
</feature>
<evidence type="ECO:0000313" key="3">
    <source>
        <dbReference type="EMBL" id="TEB39775.1"/>
    </source>
</evidence>
<dbReference type="AlphaFoldDB" id="A0A4Y7U024"/>
<evidence type="ECO:0000256" key="1">
    <source>
        <dbReference type="SAM" id="MobiDB-lite"/>
    </source>
</evidence>
<feature type="region of interest" description="Disordered" evidence="1">
    <location>
        <begin position="511"/>
        <end position="558"/>
    </location>
</feature>
<evidence type="ECO:0000256" key="2">
    <source>
        <dbReference type="SAM" id="Phobius"/>
    </source>
</evidence>
<name>A0A4Y7U024_COPMI</name>
<feature type="compositionally biased region" description="Low complexity" evidence="1">
    <location>
        <begin position="347"/>
        <end position="359"/>
    </location>
</feature>
<feature type="compositionally biased region" description="Polar residues" evidence="1">
    <location>
        <begin position="592"/>
        <end position="607"/>
    </location>
</feature>
<feature type="compositionally biased region" description="Polar residues" evidence="1">
    <location>
        <begin position="106"/>
        <end position="137"/>
    </location>
</feature>
<proteinExistence type="predicted"/>
<keyword evidence="4" id="KW-1185">Reference proteome</keyword>
<feature type="region of interest" description="Disordered" evidence="1">
    <location>
        <begin position="21"/>
        <end position="82"/>
    </location>
</feature>
<reference evidence="3 4" key="1">
    <citation type="journal article" date="2019" name="Nat. Ecol. Evol.">
        <title>Megaphylogeny resolves global patterns of mushroom evolution.</title>
        <authorList>
            <person name="Varga T."/>
            <person name="Krizsan K."/>
            <person name="Foldi C."/>
            <person name="Dima B."/>
            <person name="Sanchez-Garcia M."/>
            <person name="Sanchez-Ramirez S."/>
            <person name="Szollosi G.J."/>
            <person name="Szarkandi J.G."/>
            <person name="Papp V."/>
            <person name="Albert L."/>
            <person name="Andreopoulos W."/>
            <person name="Angelini C."/>
            <person name="Antonin V."/>
            <person name="Barry K.W."/>
            <person name="Bougher N.L."/>
            <person name="Buchanan P."/>
            <person name="Buyck B."/>
            <person name="Bense V."/>
            <person name="Catcheside P."/>
            <person name="Chovatia M."/>
            <person name="Cooper J."/>
            <person name="Damon W."/>
            <person name="Desjardin D."/>
            <person name="Finy P."/>
            <person name="Geml J."/>
            <person name="Haridas S."/>
            <person name="Hughes K."/>
            <person name="Justo A."/>
            <person name="Karasinski D."/>
            <person name="Kautmanova I."/>
            <person name="Kiss B."/>
            <person name="Kocsube S."/>
            <person name="Kotiranta H."/>
            <person name="LaButti K.M."/>
            <person name="Lechner B.E."/>
            <person name="Liimatainen K."/>
            <person name="Lipzen A."/>
            <person name="Lukacs Z."/>
            <person name="Mihaltcheva S."/>
            <person name="Morgado L.N."/>
            <person name="Niskanen T."/>
            <person name="Noordeloos M.E."/>
            <person name="Ohm R.A."/>
            <person name="Ortiz-Santana B."/>
            <person name="Ovrebo C."/>
            <person name="Racz N."/>
            <person name="Riley R."/>
            <person name="Savchenko A."/>
            <person name="Shiryaev A."/>
            <person name="Soop K."/>
            <person name="Spirin V."/>
            <person name="Szebenyi C."/>
            <person name="Tomsovsky M."/>
            <person name="Tulloss R.E."/>
            <person name="Uehling J."/>
            <person name="Grigoriev I.V."/>
            <person name="Vagvolgyi C."/>
            <person name="Papp T."/>
            <person name="Martin F.M."/>
            <person name="Miettinen O."/>
            <person name="Hibbett D.S."/>
            <person name="Nagy L.G."/>
        </authorList>
    </citation>
    <scope>NUCLEOTIDE SEQUENCE [LARGE SCALE GENOMIC DNA]</scope>
    <source>
        <strain evidence="3 4">FP101781</strain>
    </source>
</reference>
<accession>A0A4Y7U024</accession>
<feature type="region of interest" description="Disordered" evidence="1">
    <location>
        <begin position="591"/>
        <end position="634"/>
    </location>
</feature>
<dbReference type="OrthoDB" id="3270652at2759"/>
<organism evidence="3 4">
    <name type="scientific">Coprinellus micaceus</name>
    <name type="common">Glistening ink-cap mushroom</name>
    <name type="synonym">Coprinus micaceus</name>
    <dbReference type="NCBI Taxonomy" id="71717"/>
    <lineage>
        <taxon>Eukaryota</taxon>
        <taxon>Fungi</taxon>
        <taxon>Dikarya</taxon>
        <taxon>Basidiomycota</taxon>
        <taxon>Agaricomycotina</taxon>
        <taxon>Agaricomycetes</taxon>
        <taxon>Agaricomycetidae</taxon>
        <taxon>Agaricales</taxon>
        <taxon>Agaricineae</taxon>
        <taxon>Psathyrellaceae</taxon>
        <taxon>Coprinellus</taxon>
    </lineage>
</organism>
<keyword evidence="2" id="KW-0812">Transmembrane</keyword>
<comment type="caution">
    <text evidence="3">The sequence shown here is derived from an EMBL/GenBank/DDBJ whole genome shotgun (WGS) entry which is preliminary data.</text>
</comment>
<sequence length="713" mass="77401">MTATETMPAMEASSLRALALSTLKSKRRKPAPTTQPIVSFLSRPNLPPIPSVDSMQLDYGEDEPSPRNVGQTPSLNRGDLALPITRDVLMREEGEISSDEEAPSKGRSTTVPTSTDSAMSTPQQPNQHLPVSPTTSPRGDGLSLLERITDAPQVLPTPSKPPIPLSERISSPPVPVPASVSNQSRSIHKAQVRPNVSLNQTDYDAAKDRLLDILGYGVPPEELLSLGISREFVYYSFTELNLRLPGNFDAAGLLPYNPSTVKDFSFVEPELLPSLRDRIQGAAVLSTSSAAVATIASEMEDLNDVEERKRRELQARKAVLATRKRKGNAKPSGPKAQPETVDDFLKTLAPQSPPATTTAHPPPTLMEVDQPSQLPASVDSPTLPPPAHPPMDAVPEFTQSETPIEVTPPLPSYESATQTPTEGHPSSTDSMTLTFKTAMQLSSETPSASTTPVTQYPPRRSLKRPVASDFVDADANPSGDYWITSYDNTQSAHRKRQATSFVNVKQPRTVIDISDSEDDDVNERLPPLATLPPNHIVPPSRSDAPSRAGQSSGAITPAALQEKELQILKMRERIAEMERQKLMKKLGLKSVPFNSSDSRLSPSVTTQSPTVPDPSIPPASPSSAPPTTPLETTTPGQLRTQVYSTLIPSQGSQQIHQTHLGSLFENYLDQRHRQDIFGATLGLLLTGSLSFSCCLRLVRYDRTISKSIRLRSN</sequence>